<keyword evidence="3" id="KW-1185">Reference proteome</keyword>
<comment type="caution">
    <text evidence="2">The sequence shown here is derived from an EMBL/GenBank/DDBJ whole genome shotgun (WGS) entry which is preliminary data.</text>
</comment>
<dbReference type="InterPro" id="IPR025859">
    <property type="entry name" value="AurF/CmlI"/>
</dbReference>
<feature type="transmembrane region" description="Helical" evidence="1">
    <location>
        <begin position="245"/>
        <end position="266"/>
    </location>
</feature>
<dbReference type="Proteomes" id="UP001500839">
    <property type="component" value="Unassembled WGS sequence"/>
</dbReference>
<evidence type="ECO:0000313" key="3">
    <source>
        <dbReference type="Proteomes" id="UP001500839"/>
    </source>
</evidence>
<proteinExistence type="predicted"/>
<dbReference type="EMBL" id="BAABKQ010000001">
    <property type="protein sequence ID" value="GAA4824132.1"/>
    <property type="molecule type" value="Genomic_DNA"/>
</dbReference>
<keyword evidence="1" id="KW-0472">Membrane</keyword>
<dbReference type="Pfam" id="PF11583">
    <property type="entry name" value="AurF"/>
    <property type="match status" value="1"/>
</dbReference>
<gene>
    <name evidence="2" type="ORF">GCM10023353_36370</name>
</gene>
<organism evidence="2 3">
    <name type="scientific">Tomitella cavernea</name>
    <dbReference type="NCBI Taxonomy" id="1387982"/>
    <lineage>
        <taxon>Bacteria</taxon>
        <taxon>Bacillati</taxon>
        <taxon>Actinomycetota</taxon>
        <taxon>Actinomycetes</taxon>
        <taxon>Mycobacteriales</taxon>
        <taxon>Tomitella</taxon>
    </lineage>
</organism>
<keyword evidence="1" id="KW-0812">Transmembrane</keyword>
<dbReference type="Gene3D" id="1.10.620.20">
    <property type="entry name" value="Ribonucleotide Reductase, subunit A"/>
    <property type="match status" value="1"/>
</dbReference>
<dbReference type="InterPro" id="IPR009078">
    <property type="entry name" value="Ferritin-like_SF"/>
</dbReference>
<dbReference type="RefSeq" id="WP_200174635.1">
    <property type="nucleotide sequence ID" value="NZ_BAABKQ010000001.1"/>
</dbReference>
<accession>A0ABP9D1S2</accession>
<sequence length="344" mass="39146">MQAPAIRRSRRRAAAGRVTTLRNADSAGREYVDTLRTLSEASSTGPHFEAFKDIAWDSPAFAAPADDPRWTLPDVDPLSRTDWFRCLPATEQRRVARLRIASITKTGSQFEQLLLLGGTQFLMGLANENPEFRYFMHELTEETHHIQMFQEFTNRVAPEVHGGPTLFIKSFPLVGMLGSLWPSLFFQIILAGEEPIDHIQKSIMRGGGIHPLTDRIMEIHLAEEARHIGFAHAWLRRHAPRMSRVNRFALGVTTPLIMRIGFWGIVVPSRQDAKAMGIPRDVLRETYSMRNPDFRRLLSDACADVRALADANGMRTRFTLWWWRRTGTDGRPSRYRSEPSRAAA</sequence>
<dbReference type="InterPro" id="IPR012348">
    <property type="entry name" value="RNR-like"/>
</dbReference>
<evidence type="ECO:0000313" key="2">
    <source>
        <dbReference type="EMBL" id="GAA4824132.1"/>
    </source>
</evidence>
<evidence type="ECO:0000256" key="1">
    <source>
        <dbReference type="SAM" id="Phobius"/>
    </source>
</evidence>
<dbReference type="SUPFAM" id="SSF47240">
    <property type="entry name" value="Ferritin-like"/>
    <property type="match status" value="1"/>
</dbReference>
<keyword evidence="1" id="KW-1133">Transmembrane helix</keyword>
<reference evidence="3" key="1">
    <citation type="journal article" date="2019" name="Int. J. Syst. Evol. Microbiol.">
        <title>The Global Catalogue of Microorganisms (GCM) 10K type strain sequencing project: providing services to taxonomists for standard genome sequencing and annotation.</title>
        <authorList>
            <consortium name="The Broad Institute Genomics Platform"/>
            <consortium name="The Broad Institute Genome Sequencing Center for Infectious Disease"/>
            <person name="Wu L."/>
            <person name="Ma J."/>
        </authorList>
    </citation>
    <scope>NUCLEOTIDE SEQUENCE [LARGE SCALE GENOMIC DNA]</scope>
    <source>
        <strain evidence="3">JCM 18542</strain>
    </source>
</reference>
<name>A0ABP9D1S2_9ACTN</name>
<protein>
    <submittedName>
        <fullName evidence="2">Diiron oxygenase</fullName>
    </submittedName>
</protein>